<sequence>MAAVEEFKAQNCAGISADACSAKMQANSDELLKGFAHFGVDFVPV</sequence>
<evidence type="ECO:0000313" key="1">
    <source>
        <dbReference type="EMBL" id="EEQ08575.1"/>
    </source>
</evidence>
<gene>
    <name evidence="1" type="ORF">ymoll0001_41350</name>
</gene>
<accession>A0ABM9Y4C7</accession>
<evidence type="ECO:0000313" key="2">
    <source>
        <dbReference type="Proteomes" id="UP000003027"/>
    </source>
</evidence>
<proteinExistence type="predicted"/>
<dbReference type="Proteomes" id="UP000003027">
    <property type="component" value="Unassembled WGS sequence"/>
</dbReference>
<protein>
    <recommendedName>
        <fullName evidence="3">Lipoprotein</fullName>
    </recommendedName>
</protein>
<organism evidence="1 2">
    <name type="scientific">Yersinia mollaretii (strain ATCC 43969 / DSM 18520 / CIP 103324 / CNY 7263 / WAIP 204)</name>
    <dbReference type="NCBI Taxonomy" id="349967"/>
    <lineage>
        <taxon>Bacteria</taxon>
        <taxon>Pseudomonadati</taxon>
        <taxon>Pseudomonadota</taxon>
        <taxon>Gammaproteobacteria</taxon>
        <taxon>Enterobacterales</taxon>
        <taxon>Yersiniaceae</taxon>
        <taxon>Yersinia</taxon>
    </lineage>
</organism>
<dbReference type="EMBL" id="AALD02000128">
    <property type="protein sequence ID" value="EEQ08575.1"/>
    <property type="molecule type" value="Genomic_DNA"/>
</dbReference>
<keyword evidence="2" id="KW-1185">Reference proteome</keyword>
<reference evidence="1" key="1">
    <citation type="submission" date="2008-12" db="EMBL/GenBank/DDBJ databases">
        <title>Annotation of the Yersinia mollaretii ATCC 43969 genome.</title>
        <authorList>
            <person name="Read T.D."/>
            <person name="Akmal A."/>
            <person name="Bishop-Lilly K."/>
            <person name="Chen P.E."/>
            <person name="Cook C."/>
            <person name="Kiley M.P."/>
            <person name="Lentz S."/>
            <person name="Mateczun A."/>
            <person name="Nagarajan N."/>
            <person name="Nolan N."/>
            <person name="Osborne B.I."/>
            <person name="Pop M."/>
            <person name="Sozhamannan S."/>
            <person name="Stewart A.C."/>
            <person name="Sulakvelidze A."/>
            <person name="Thomason B."/>
            <person name="Willner K."/>
            <person name="Zwick M.E."/>
        </authorList>
    </citation>
    <scope>NUCLEOTIDE SEQUENCE [LARGE SCALE GENOMIC DNA]</scope>
    <source>
        <strain evidence="1">ATCC 43969</strain>
    </source>
</reference>
<name>A0ABM9Y4C7_YERMW</name>
<comment type="caution">
    <text evidence="1">The sequence shown here is derived from an EMBL/GenBank/DDBJ whole genome shotgun (WGS) entry which is preliminary data.</text>
</comment>
<feature type="non-terminal residue" evidence="1">
    <location>
        <position position="45"/>
    </location>
</feature>
<evidence type="ECO:0008006" key="3">
    <source>
        <dbReference type="Google" id="ProtNLM"/>
    </source>
</evidence>